<dbReference type="GO" id="GO:0000400">
    <property type="term" value="F:four-way junction DNA binding"/>
    <property type="evidence" value="ECO:0007669"/>
    <property type="project" value="UniProtKB-UniRule"/>
</dbReference>
<name>A0A8J7GAY3_9BACL</name>
<dbReference type="GO" id="GO:0048476">
    <property type="term" value="C:Holliday junction resolvase complex"/>
    <property type="evidence" value="ECO:0007669"/>
    <property type="project" value="UniProtKB-UniRule"/>
</dbReference>
<dbReference type="InterPro" id="IPR012340">
    <property type="entry name" value="NA-bd_OB-fold"/>
</dbReference>
<comment type="domain">
    <text evidence="6">Has three domains with a flexible linker between the domains II and III and assumes an 'L' shape. Domain III is highly mobile and contacts RuvB.</text>
</comment>
<dbReference type="InterPro" id="IPR036267">
    <property type="entry name" value="RuvA_C_sf"/>
</dbReference>
<evidence type="ECO:0000259" key="7">
    <source>
        <dbReference type="SMART" id="SM00278"/>
    </source>
</evidence>
<feature type="domain" description="Helix-hairpin-helix DNA-binding motif class 1" evidence="7">
    <location>
        <begin position="71"/>
        <end position="90"/>
    </location>
</feature>
<dbReference type="CDD" id="cd14332">
    <property type="entry name" value="UBA_RuvA_C"/>
    <property type="match status" value="1"/>
</dbReference>
<keyword evidence="4 6" id="KW-0233">DNA recombination</keyword>
<evidence type="ECO:0000313" key="9">
    <source>
        <dbReference type="Proteomes" id="UP000622653"/>
    </source>
</evidence>
<dbReference type="GO" id="GO:0005737">
    <property type="term" value="C:cytoplasm"/>
    <property type="evidence" value="ECO:0007669"/>
    <property type="project" value="UniProtKB-SubCell"/>
</dbReference>
<gene>
    <name evidence="6 8" type="primary">ruvA</name>
    <name evidence="8" type="ORF">IRY55_01920</name>
</gene>
<evidence type="ECO:0000256" key="2">
    <source>
        <dbReference type="ARBA" id="ARBA00022763"/>
    </source>
</evidence>
<keyword evidence="3 6" id="KW-0238">DNA-binding</keyword>
<sequence>MYDYIKGKITEVHPEYVTLECRDIGYKLQTPNPFAFHVDEEMIKVYTHLHVRDDVHSLIGFQSIRQRQLFEKLITVSGIGPKGALAILANGIPQQVAEAIEREDEKFLVQFPGVGKKTARQMILDLKGKLDHLFGDLFEPNEAPSLASNDALEEAMLALQALGYSERELKRIETTLQQQEMTTEAYMKEALRLLVKQS</sequence>
<evidence type="ECO:0000256" key="4">
    <source>
        <dbReference type="ARBA" id="ARBA00023172"/>
    </source>
</evidence>
<evidence type="ECO:0000313" key="8">
    <source>
        <dbReference type="EMBL" id="MBF4500106.1"/>
    </source>
</evidence>
<dbReference type="SMART" id="SM00278">
    <property type="entry name" value="HhH1"/>
    <property type="match status" value="2"/>
</dbReference>
<evidence type="ECO:0000256" key="3">
    <source>
        <dbReference type="ARBA" id="ARBA00023125"/>
    </source>
</evidence>
<dbReference type="EMBL" id="JADKPV010000001">
    <property type="protein sequence ID" value="MBF4500106.1"/>
    <property type="molecule type" value="Genomic_DNA"/>
</dbReference>
<evidence type="ECO:0000256" key="5">
    <source>
        <dbReference type="ARBA" id="ARBA00023204"/>
    </source>
</evidence>
<dbReference type="InterPro" id="IPR010994">
    <property type="entry name" value="RuvA_2-like"/>
</dbReference>
<comment type="subcellular location">
    <subcellularLocation>
        <location evidence="6">Cytoplasm</location>
    </subcellularLocation>
</comment>
<comment type="subunit">
    <text evidence="6">Homotetramer. Forms an RuvA(8)-RuvB(12)-Holliday junction (HJ) complex. HJ DNA is sandwiched between 2 RuvA tetramers; dsDNA enters through RuvA and exits via RuvB. An RuvB hexamer assembles on each DNA strand where it exits the tetramer. Each RuvB hexamer is contacted by two RuvA subunits (via domain III) on 2 adjacent RuvB subunits; this complex drives branch migration. In the full resolvosome a probable DNA-RuvA(4)-RuvB(12)-RuvC(2) complex forms which resolves the HJ.</text>
</comment>
<dbReference type="Pfam" id="PF14520">
    <property type="entry name" value="HHH_5"/>
    <property type="match status" value="1"/>
</dbReference>
<keyword evidence="1 6" id="KW-0963">Cytoplasm</keyword>
<protein>
    <recommendedName>
        <fullName evidence="6">Holliday junction branch migration complex subunit RuvA</fullName>
    </recommendedName>
</protein>
<dbReference type="Pfam" id="PF07499">
    <property type="entry name" value="RuvA_C"/>
    <property type="match status" value="1"/>
</dbReference>
<dbReference type="HAMAP" id="MF_00031">
    <property type="entry name" value="DNA_HJ_migration_RuvA"/>
    <property type="match status" value="1"/>
</dbReference>
<dbReference type="GO" id="GO:0006281">
    <property type="term" value="P:DNA repair"/>
    <property type="evidence" value="ECO:0007669"/>
    <property type="project" value="UniProtKB-UniRule"/>
</dbReference>
<dbReference type="GO" id="GO:0009379">
    <property type="term" value="C:Holliday junction helicase complex"/>
    <property type="evidence" value="ECO:0007669"/>
    <property type="project" value="InterPro"/>
</dbReference>
<comment type="caution">
    <text evidence="8">The sequence shown here is derived from an EMBL/GenBank/DDBJ whole genome shotgun (WGS) entry which is preliminary data.</text>
</comment>
<dbReference type="Gene3D" id="1.10.8.10">
    <property type="entry name" value="DNA helicase RuvA subunit, C-terminal domain"/>
    <property type="match status" value="1"/>
</dbReference>
<reference evidence="8" key="1">
    <citation type="submission" date="2020-11" db="EMBL/GenBank/DDBJ databases">
        <title>Multidrug resistant novel bacterium Savagea serpentis sp. nov., isolated from the scats of a vine snake (Ahaetulla nasuta).</title>
        <authorList>
            <person name="Venkata Ramana V."/>
            <person name="Vikas Patil S."/>
            <person name="Yogita Lugani V."/>
        </authorList>
    </citation>
    <scope>NUCLEOTIDE SEQUENCE</scope>
    <source>
        <strain evidence="8">SN6</strain>
    </source>
</reference>
<dbReference type="NCBIfam" id="TIGR00084">
    <property type="entry name" value="ruvA"/>
    <property type="match status" value="1"/>
</dbReference>
<evidence type="ECO:0000256" key="6">
    <source>
        <dbReference type="HAMAP-Rule" id="MF_00031"/>
    </source>
</evidence>
<dbReference type="RefSeq" id="WP_194561565.1">
    <property type="nucleotide sequence ID" value="NZ_JADKPV010000001.1"/>
</dbReference>
<dbReference type="Proteomes" id="UP000622653">
    <property type="component" value="Unassembled WGS sequence"/>
</dbReference>
<dbReference type="GO" id="GO:0009378">
    <property type="term" value="F:four-way junction helicase activity"/>
    <property type="evidence" value="ECO:0007669"/>
    <property type="project" value="InterPro"/>
</dbReference>
<dbReference type="Pfam" id="PF01330">
    <property type="entry name" value="RuvA_N"/>
    <property type="match status" value="1"/>
</dbReference>
<dbReference type="GO" id="GO:0016787">
    <property type="term" value="F:hydrolase activity"/>
    <property type="evidence" value="ECO:0007669"/>
    <property type="project" value="UniProtKB-KW"/>
</dbReference>
<evidence type="ECO:0000256" key="1">
    <source>
        <dbReference type="ARBA" id="ARBA00022490"/>
    </source>
</evidence>
<dbReference type="InterPro" id="IPR003583">
    <property type="entry name" value="Hlx-hairpin-Hlx_DNA-bd_motif"/>
</dbReference>
<dbReference type="SUPFAM" id="SSF47781">
    <property type="entry name" value="RuvA domain 2-like"/>
    <property type="match status" value="1"/>
</dbReference>
<keyword evidence="5 6" id="KW-0234">DNA repair</keyword>
<comment type="similarity">
    <text evidence="6">Belongs to the RuvA family.</text>
</comment>
<dbReference type="AlphaFoldDB" id="A0A8J7GAY3"/>
<dbReference type="SUPFAM" id="SSF46929">
    <property type="entry name" value="DNA helicase RuvA subunit, C-terminal domain"/>
    <property type="match status" value="1"/>
</dbReference>
<dbReference type="InterPro" id="IPR011114">
    <property type="entry name" value="RuvA_C"/>
</dbReference>
<dbReference type="InterPro" id="IPR000085">
    <property type="entry name" value="RuvA"/>
</dbReference>
<dbReference type="SUPFAM" id="SSF50249">
    <property type="entry name" value="Nucleic acid-binding proteins"/>
    <property type="match status" value="1"/>
</dbReference>
<dbReference type="InterPro" id="IPR013849">
    <property type="entry name" value="DNA_helicase_Holl-junc_RuvA_I"/>
</dbReference>
<feature type="domain" description="Helix-hairpin-helix DNA-binding motif class 1" evidence="7">
    <location>
        <begin position="106"/>
        <end position="125"/>
    </location>
</feature>
<organism evidence="8 9">
    <name type="scientific">Savagea serpentis</name>
    <dbReference type="NCBI Taxonomy" id="2785297"/>
    <lineage>
        <taxon>Bacteria</taxon>
        <taxon>Bacillati</taxon>
        <taxon>Bacillota</taxon>
        <taxon>Bacilli</taxon>
        <taxon>Bacillales</taxon>
        <taxon>Caryophanaceae</taxon>
        <taxon>Savagea</taxon>
    </lineage>
</organism>
<keyword evidence="8" id="KW-0378">Hydrolase</keyword>
<keyword evidence="9" id="KW-1185">Reference proteome</keyword>
<feature type="region of interest" description="Domain III" evidence="6">
    <location>
        <begin position="148"/>
        <end position="198"/>
    </location>
</feature>
<keyword evidence="2 6" id="KW-0227">DNA damage</keyword>
<proteinExistence type="inferred from homology"/>
<dbReference type="GO" id="GO:0006310">
    <property type="term" value="P:DNA recombination"/>
    <property type="evidence" value="ECO:0007669"/>
    <property type="project" value="UniProtKB-UniRule"/>
</dbReference>
<accession>A0A8J7GAY3</accession>
<comment type="function">
    <text evidence="6">The RuvA-RuvB-RuvC complex processes Holliday junction (HJ) DNA during genetic recombination and DNA repair, while the RuvA-RuvB complex plays an important role in the rescue of blocked DNA replication forks via replication fork reversal (RFR). RuvA specifically binds to HJ cruciform DNA, conferring on it an open structure. The RuvB hexamer acts as an ATP-dependent pump, pulling dsDNA into and through the RuvAB complex. HJ branch migration allows RuvC to scan DNA until it finds its consensus sequence, where it cleaves and resolves the cruciform DNA.</text>
</comment>
<dbReference type="Gene3D" id="2.40.50.140">
    <property type="entry name" value="Nucleic acid-binding proteins"/>
    <property type="match status" value="1"/>
</dbReference>
<comment type="caution">
    <text evidence="6">Lacks conserved residue(s) required for the propagation of feature annotation.</text>
</comment>
<dbReference type="GO" id="GO:0005524">
    <property type="term" value="F:ATP binding"/>
    <property type="evidence" value="ECO:0007669"/>
    <property type="project" value="InterPro"/>
</dbReference>
<dbReference type="Gene3D" id="1.10.150.20">
    <property type="entry name" value="5' to 3' exonuclease, C-terminal subdomain"/>
    <property type="match status" value="1"/>
</dbReference>